<dbReference type="AlphaFoldDB" id="A0AAF0B6R3"/>
<evidence type="ECO:0000313" key="2">
    <source>
        <dbReference type="Proteomes" id="UP001054126"/>
    </source>
</evidence>
<dbReference type="Pfam" id="PF06022">
    <property type="entry name" value="Cir_Bir_Yir"/>
    <property type="match status" value="1"/>
</dbReference>
<proteinExistence type="predicted"/>
<reference evidence="1" key="1">
    <citation type="submission" date="2023-01" db="EMBL/GenBank/DDBJ databases">
        <title>Long-Read Genome Assembly and Gene Model Annotations for the Rodent Malaria Parasite Plasmodium yoelii 17XNL.</title>
        <authorList>
            <person name="Mitchell G.J."/>
            <person name="Sebastian A."/>
            <person name="Albert I."/>
            <person name="Lindner S.E."/>
        </authorList>
    </citation>
    <scope>NUCLEOTIDE SEQUENCE</scope>
    <source>
        <strain evidence="1">17XNL clone 1.1</strain>
    </source>
</reference>
<sequence length="107" mass="12483">MSKFYNAFKLLCNIAYNQILSTLSTDYNNLKNYCNIKGANCKDFPSIPEITPNISVQISEVTSSSSSLGNKLFLFYRYLYSLFGFQKRAQKQYLREKIKNIKKKINR</sequence>
<accession>A0AAF0B6R3</accession>
<gene>
    <name evidence="1" type="ORF">Py17XNL_001302898</name>
</gene>
<organism evidence="1 2">
    <name type="scientific">Plasmodium yoelii yoelii</name>
    <dbReference type="NCBI Taxonomy" id="73239"/>
    <lineage>
        <taxon>Eukaryota</taxon>
        <taxon>Sar</taxon>
        <taxon>Alveolata</taxon>
        <taxon>Apicomplexa</taxon>
        <taxon>Aconoidasida</taxon>
        <taxon>Haemosporida</taxon>
        <taxon>Plasmodiidae</taxon>
        <taxon>Plasmodium</taxon>
        <taxon>Plasmodium (Vinckeia)</taxon>
    </lineage>
</organism>
<evidence type="ECO:0000313" key="1">
    <source>
        <dbReference type="EMBL" id="WBY59669.1"/>
    </source>
</evidence>
<dbReference type="InterPro" id="IPR006477">
    <property type="entry name" value="Yir_bir_cir"/>
</dbReference>
<dbReference type="EMBL" id="CP115537">
    <property type="protein sequence ID" value="WBY59669.1"/>
    <property type="molecule type" value="Genomic_DNA"/>
</dbReference>
<name>A0AAF0B6R3_PLAYO</name>
<protein>
    <submittedName>
        <fullName evidence="1">PIR protein</fullName>
    </submittedName>
</protein>
<dbReference type="Proteomes" id="UP001054126">
    <property type="component" value="Chromosome 13"/>
</dbReference>